<feature type="region of interest" description="Disordered" evidence="6">
    <location>
        <begin position="317"/>
        <end position="342"/>
    </location>
</feature>
<dbReference type="AlphaFoldDB" id="A0A1I6B565"/>
<feature type="transmembrane region" description="Helical" evidence="7">
    <location>
        <begin position="211"/>
        <end position="234"/>
    </location>
</feature>
<gene>
    <name evidence="8" type="ORF">SAMN05216578_103149</name>
</gene>
<feature type="compositionally biased region" description="Basic and acidic residues" evidence="6">
    <location>
        <begin position="317"/>
        <end position="330"/>
    </location>
</feature>
<dbReference type="InterPro" id="IPR022791">
    <property type="entry name" value="L-PG_synthase/AglD"/>
</dbReference>
<dbReference type="Proteomes" id="UP000242815">
    <property type="component" value="Unassembled WGS sequence"/>
</dbReference>
<keyword evidence="5 7" id="KW-0472">Membrane</keyword>
<feature type="transmembrane region" description="Helical" evidence="7">
    <location>
        <begin position="50"/>
        <end position="72"/>
    </location>
</feature>
<feature type="transmembrane region" description="Helical" evidence="7">
    <location>
        <begin position="246"/>
        <end position="274"/>
    </location>
</feature>
<evidence type="ECO:0000256" key="4">
    <source>
        <dbReference type="ARBA" id="ARBA00022989"/>
    </source>
</evidence>
<sequence>MSGSAASAPLFQRLQRWAKPVLTLALLIAIPILLYLQLRDTDWQEVGESLRGYPLWVLGLGAVLALASYLNYSCYDLLGRHYTGHTLPVRQVLPLVFVCYAFNLNLNALVGGIALRFRLYSRLGLDVPTITKVFSLSVITNWLGYLWLGGIIFALGVVPLPASWEIGSNGLRLIGVVMVIVALCYLAACAFSRKRKWHVRRHTIELPGWRLALFQALLGAFNWLLMASLMWLLLPEDVAYPTVLGILLISSIAGAVAHIPAGLGVLETIFLALLQEVPKGGVIAALIAYRALYYLLPLSIALVTYLIMEKRAKAMRESNTEAHTEPREQQEPAQADCRAPGR</sequence>
<proteinExistence type="predicted"/>
<dbReference type="PANTHER" id="PTHR39087:SF2">
    <property type="entry name" value="UPF0104 MEMBRANE PROTEIN MJ1595"/>
    <property type="match status" value="1"/>
</dbReference>
<dbReference type="EMBL" id="FOYD01000003">
    <property type="protein sequence ID" value="SFQ76108.1"/>
    <property type="molecule type" value="Genomic_DNA"/>
</dbReference>
<evidence type="ECO:0000313" key="9">
    <source>
        <dbReference type="Proteomes" id="UP000242815"/>
    </source>
</evidence>
<name>A0A1I6B565_9GAMM</name>
<evidence type="ECO:0000256" key="3">
    <source>
        <dbReference type="ARBA" id="ARBA00022692"/>
    </source>
</evidence>
<dbReference type="RefSeq" id="WP_235818577.1">
    <property type="nucleotide sequence ID" value="NZ_FOYD01000003.1"/>
</dbReference>
<feature type="transmembrane region" description="Helical" evidence="7">
    <location>
        <begin position="92"/>
        <end position="115"/>
    </location>
</feature>
<keyword evidence="3 7" id="KW-0812">Transmembrane</keyword>
<reference evidence="8 9" key="1">
    <citation type="submission" date="2016-10" db="EMBL/GenBank/DDBJ databases">
        <authorList>
            <person name="de Groot N.N."/>
        </authorList>
    </citation>
    <scope>NUCLEOTIDE SEQUENCE [LARGE SCALE GENOMIC DNA]</scope>
    <source>
        <strain evidence="8 9">JCM 18415</strain>
    </source>
</reference>
<comment type="subcellular location">
    <subcellularLocation>
        <location evidence="1">Cell membrane</location>
        <topology evidence="1">Multi-pass membrane protein</topology>
    </subcellularLocation>
</comment>
<dbReference type="Pfam" id="PF03706">
    <property type="entry name" value="LPG_synthase_TM"/>
    <property type="match status" value="1"/>
</dbReference>
<feature type="transmembrane region" description="Helical" evidence="7">
    <location>
        <begin position="286"/>
        <end position="308"/>
    </location>
</feature>
<evidence type="ECO:0000256" key="5">
    <source>
        <dbReference type="ARBA" id="ARBA00023136"/>
    </source>
</evidence>
<feature type="transmembrane region" description="Helical" evidence="7">
    <location>
        <begin position="170"/>
        <end position="191"/>
    </location>
</feature>
<feature type="transmembrane region" description="Helical" evidence="7">
    <location>
        <begin position="136"/>
        <end position="158"/>
    </location>
</feature>
<keyword evidence="2" id="KW-1003">Cell membrane</keyword>
<evidence type="ECO:0000256" key="1">
    <source>
        <dbReference type="ARBA" id="ARBA00004651"/>
    </source>
</evidence>
<evidence type="ECO:0000256" key="7">
    <source>
        <dbReference type="SAM" id="Phobius"/>
    </source>
</evidence>
<dbReference type="GO" id="GO:0005886">
    <property type="term" value="C:plasma membrane"/>
    <property type="evidence" value="ECO:0007669"/>
    <property type="project" value="UniProtKB-SubCell"/>
</dbReference>
<dbReference type="PANTHER" id="PTHR39087">
    <property type="entry name" value="UPF0104 MEMBRANE PROTEIN MJ1595"/>
    <property type="match status" value="1"/>
</dbReference>
<accession>A0A1I6B565</accession>
<feature type="transmembrane region" description="Helical" evidence="7">
    <location>
        <begin position="20"/>
        <end position="38"/>
    </location>
</feature>
<dbReference type="STRING" id="1002526.SAMN05216578_103149"/>
<evidence type="ECO:0000313" key="8">
    <source>
        <dbReference type="EMBL" id="SFQ76108.1"/>
    </source>
</evidence>
<evidence type="ECO:0000256" key="2">
    <source>
        <dbReference type="ARBA" id="ARBA00022475"/>
    </source>
</evidence>
<evidence type="ECO:0000256" key="6">
    <source>
        <dbReference type="SAM" id="MobiDB-lite"/>
    </source>
</evidence>
<organism evidence="8 9">
    <name type="scientific">Halopseudomonas formosensis</name>
    <dbReference type="NCBI Taxonomy" id="1002526"/>
    <lineage>
        <taxon>Bacteria</taxon>
        <taxon>Pseudomonadati</taxon>
        <taxon>Pseudomonadota</taxon>
        <taxon>Gammaproteobacteria</taxon>
        <taxon>Pseudomonadales</taxon>
        <taxon>Pseudomonadaceae</taxon>
        <taxon>Halopseudomonas</taxon>
    </lineage>
</organism>
<protein>
    <submittedName>
        <fullName evidence="8">Uncharacterized protein</fullName>
    </submittedName>
</protein>
<keyword evidence="4 7" id="KW-1133">Transmembrane helix</keyword>